<keyword evidence="3" id="KW-0479">Metal-binding</keyword>
<evidence type="ECO:0000256" key="4">
    <source>
        <dbReference type="ARBA" id="ARBA00022833"/>
    </source>
</evidence>
<dbReference type="Gene3D" id="3.90.180.10">
    <property type="entry name" value="Medium-chain alcohol dehydrogenases, catalytic domain"/>
    <property type="match status" value="1"/>
</dbReference>
<dbReference type="EMBL" id="JALKCH010000013">
    <property type="protein sequence ID" value="MCK0198649.1"/>
    <property type="molecule type" value="Genomic_DNA"/>
</dbReference>
<dbReference type="SUPFAM" id="SSF51735">
    <property type="entry name" value="NAD(P)-binding Rossmann-fold domains"/>
    <property type="match status" value="1"/>
</dbReference>
<comment type="cofactor">
    <cofactor evidence="1">
        <name>Zn(2+)</name>
        <dbReference type="ChEBI" id="CHEBI:29105"/>
    </cofactor>
</comment>
<evidence type="ECO:0000256" key="5">
    <source>
        <dbReference type="ARBA" id="ARBA00023002"/>
    </source>
</evidence>
<sequence length="334" mass="34770">MPVIAVSRSAQARAFWTMGEGLGALRDEALAPPADGEVEVETLFSGVSRGSEGLVFAGRVPQEEWQRMRAPFQAGDFPAPVKYGYCLAGRIASGSPGAGRLVFVLHPHQDRFVVPADAAIPVPEGVPAARAVLAANMETALNGLWDSAAGPGDRIVVVGAGAVGLLVGFLAAALPGAEVTMVDTDPARRDTAARLGLGFALPQEAPCDADVVFHASASAAGLTTAIGAAGREAAIVEMSWYGEGMIAVPLGGAFHAGRLRLIASQVGQVSPSRRPRWSHRRRLVKALELLRDPRLDALLGRPVPFAELPARFAAMLAGRDPCPLVVYPAGEGLI</sequence>
<dbReference type="SUPFAM" id="SSF50129">
    <property type="entry name" value="GroES-like"/>
    <property type="match status" value="1"/>
</dbReference>
<evidence type="ECO:0000256" key="3">
    <source>
        <dbReference type="ARBA" id="ARBA00022723"/>
    </source>
</evidence>
<evidence type="ECO:0000256" key="2">
    <source>
        <dbReference type="ARBA" id="ARBA00008072"/>
    </source>
</evidence>
<dbReference type="Gene3D" id="3.40.50.720">
    <property type="entry name" value="NAD(P)-binding Rossmann-like Domain"/>
    <property type="match status" value="1"/>
</dbReference>
<evidence type="ECO:0000256" key="1">
    <source>
        <dbReference type="ARBA" id="ARBA00001947"/>
    </source>
</evidence>
<evidence type="ECO:0000313" key="7">
    <source>
        <dbReference type="Proteomes" id="UP001203284"/>
    </source>
</evidence>
<dbReference type="InterPro" id="IPR011032">
    <property type="entry name" value="GroES-like_sf"/>
</dbReference>
<comment type="caution">
    <text evidence="6">The sequence shown here is derived from an EMBL/GenBank/DDBJ whole genome shotgun (WGS) entry which is preliminary data.</text>
</comment>
<dbReference type="Proteomes" id="UP001203284">
    <property type="component" value="Unassembled WGS sequence"/>
</dbReference>
<name>A0ABT0DFI6_9HYPH</name>
<comment type="similarity">
    <text evidence="2">Belongs to the zinc-containing alcohol dehydrogenase family.</text>
</comment>
<dbReference type="InterPro" id="IPR036291">
    <property type="entry name" value="NAD(P)-bd_dom_sf"/>
</dbReference>
<dbReference type="CDD" id="cd08255">
    <property type="entry name" value="2-desacetyl-2-hydroxyethyl_bacteriochlorophyllide_like"/>
    <property type="match status" value="1"/>
</dbReference>
<keyword evidence="7" id="KW-1185">Reference proteome</keyword>
<dbReference type="PANTHER" id="PTHR43350:SF19">
    <property type="entry name" value="D-GULOSIDE 3-DEHYDROGENASE"/>
    <property type="match status" value="1"/>
</dbReference>
<keyword evidence="4" id="KW-0862">Zinc</keyword>
<accession>A0ABT0DFI6</accession>
<evidence type="ECO:0000313" key="6">
    <source>
        <dbReference type="EMBL" id="MCK0198649.1"/>
    </source>
</evidence>
<keyword evidence="5" id="KW-0560">Oxidoreductase</keyword>
<dbReference type="PANTHER" id="PTHR43350">
    <property type="entry name" value="NAD-DEPENDENT ALCOHOL DEHYDROGENASE"/>
    <property type="match status" value="1"/>
</dbReference>
<reference evidence="6 7" key="1">
    <citation type="submission" date="2022-04" db="EMBL/GenBank/DDBJ databases">
        <authorList>
            <person name="Grouzdev D.S."/>
            <person name="Pantiukh K.S."/>
            <person name="Krutkina M.S."/>
        </authorList>
    </citation>
    <scope>NUCLEOTIDE SEQUENCE [LARGE SCALE GENOMIC DNA]</scope>
    <source>
        <strain evidence="6 7">6x-1</strain>
    </source>
</reference>
<proteinExistence type="inferred from homology"/>
<gene>
    <name evidence="6" type="ORF">MWN34_17265</name>
</gene>
<protein>
    <submittedName>
        <fullName evidence="6">Zinc-binding alcohol dehydrogenase</fullName>
    </submittedName>
</protein>
<organism evidence="6 7">
    <name type="scientific">Ancylobacter crimeensis</name>
    <dbReference type="NCBI Taxonomy" id="2579147"/>
    <lineage>
        <taxon>Bacteria</taxon>
        <taxon>Pseudomonadati</taxon>
        <taxon>Pseudomonadota</taxon>
        <taxon>Alphaproteobacteria</taxon>
        <taxon>Hyphomicrobiales</taxon>
        <taxon>Xanthobacteraceae</taxon>
        <taxon>Ancylobacter</taxon>
    </lineage>
</organism>